<keyword evidence="3" id="KW-0804">Transcription</keyword>
<comment type="similarity">
    <text evidence="5">Belongs to the archaeal Rpo11/eukaryotic RPB11/RPC19 RNA polymerase subunit family.</text>
</comment>
<dbReference type="EMBL" id="LSYV01000014">
    <property type="protein sequence ID" value="KXZ51230.1"/>
    <property type="molecule type" value="Genomic_DNA"/>
</dbReference>
<comment type="subcellular location">
    <subcellularLocation>
        <location evidence="1">Nucleus</location>
    </subcellularLocation>
</comment>
<dbReference type="InterPro" id="IPR036603">
    <property type="entry name" value="RBP11-like"/>
</dbReference>
<dbReference type="SUPFAM" id="SSF55257">
    <property type="entry name" value="RBP11-like subunits of RNA polymerase"/>
    <property type="match status" value="1"/>
</dbReference>
<organism evidence="7 8">
    <name type="scientific">Gonium pectorale</name>
    <name type="common">Green alga</name>
    <dbReference type="NCBI Taxonomy" id="33097"/>
    <lineage>
        <taxon>Eukaryota</taxon>
        <taxon>Viridiplantae</taxon>
        <taxon>Chlorophyta</taxon>
        <taxon>core chlorophytes</taxon>
        <taxon>Chlorophyceae</taxon>
        <taxon>CS clade</taxon>
        <taxon>Chlamydomonadales</taxon>
        <taxon>Volvocaceae</taxon>
        <taxon>Gonium</taxon>
    </lineage>
</organism>
<dbReference type="STRING" id="33097.A0A150GPH2"/>
<dbReference type="OrthoDB" id="10248581at2759"/>
<sequence>MNQPDRYVQFVLPAGEQKVSYKADTKLAHAGTFSFRSEDHTIGNLLRMQLHSDKAMVVAGYRIPHPLEPVMVVRVQTNGTKSPEEAMQHALQDLASEYELMLNEFDAQIGEVTRQADDRQLHGL</sequence>
<dbReference type="InterPro" id="IPR022905">
    <property type="entry name" value="Rpo11-like"/>
</dbReference>
<keyword evidence="4" id="KW-0539">Nucleus</keyword>
<feature type="domain" description="DNA-directed RNA polymerase RBP11-like dimerisation" evidence="6">
    <location>
        <begin position="32"/>
        <end position="103"/>
    </location>
</feature>
<proteinExistence type="inferred from homology"/>
<dbReference type="InterPro" id="IPR037685">
    <property type="entry name" value="RBP11"/>
</dbReference>
<dbReference type="CDD" id="cd06926">
    <property type="entry name" value="RNAP_II_RPB11"/>
    <property type="match status" value="1"/>
</dbReference>
<protein>
    <recommendedName>
        <fullName evidence="6">DNA-directed RNA polymerase RBP11-like dimerisation domain-containing protein</fullName>
    </recommendedName>
</protein>
<comment type="caution">
    <text evidence="7">The sequence shown here is derived from an EMBL/GenBank/DDBJ whole genome shotgun (WGS) entry which is preliminary data.</text>
</comment>
<evidence type="ECO:0000313" key="7">
    <source>
        <dbReference type="EMBL" id="KXZ51230.1"/>
    </source>
</evidence>
<evidence type="ECO:0000259" key="6">
    <source>
        <dbReference type="Pfam" id="PF13656"/>
    </source>
</evidence>
<dbReference type="GO" id="GO:0003899">
    <property type="term" value="F:DNA-directed RNA polymerase activity"/>
    <property type="evidence" value="ECO:0007669"/>
    <property type="project" value="InterPro"/>
</dbReference>
<dbReference type="GO" id="GO:0005665">
    <property type="term" value="C:RNA polymerase II, core complex"/>
    <property type="evidence" value="ECO:0007669"/>
    <property type="project" value="InterPro"/>
</dbReference>
<keyword evidence="2" id="KW-0240">DNA-directed RNA polymerase</keyword>
<evidence type="ECO:0000256" key="3">
    <source>
        <dbReference type="ARBA" id="ARBA00023163"/>
    </source>
</evidence>
<name>A0A150GPH2_GONPE</name>
<dbReference type="Gene3D" id="3.30.1360.10">
    <property type="entry name" value="RNA polymerase, RBP11-like subunit"/>
    <property type="match status" value="1"/>
</dbReference>
<dbReference type="GO" id="GO:0006366">
    <property type="term" value="P:transcription by RNA polymerase II"/>
    <property type="evidence" value="ECO:0007669"/>
    <property type="project" value="InterPro"/>
</dbReference>
<dbReference type="Proteomes" id="UP000075714">
    <property type="component" value="Unassembled WGS sequence"/>
</dbReference>
<dbReference type="AlphaFoldDB" id="A0A150GPH2"/>
<dbReference type="InterPro" id="IPR009025">
    <property type="entry name" value="RBP11-like_dimer"/>
</dbReference>
<dbReference type="Pfam" id="PF13656">
    <property type="entry name" value="RNA_pol_L_2"/>
    <property type="match status" value="1"/>
</dbReference>
<dbReference type="PANTHER" id="PTHR13946">
    <property type="entry name" value="DNA-DIRECTED RNA POLYMERASE I,II,III"/>
    <property type="match status" value="1"/>
</dbReference>
<gene>
    <name evidence="7" type="ORF">GPECTOR_13g717</name>
</gene>
<evidence type="ECO:0000256" key="5">
    <source>
        <dbReference type="ARBA" id="ARBA00025751"/>
    </source>
</evidence>
<dbReference type="GO" id="GO:0046983">
    <property type="term" value="F:protein dimerization activity"/>
    <property type="evidence" value="ECO:0007669"/>
    <property type="project" value="InterPro"/>
</dbReference>
<dbReference type="PANTHER" id="PTHR13946:SF16">
    <property type="entry name" value="DNA-DIRECTED RNA POLYMERASE II SUBUNIT RPB11"/>
    <property type="match status" value="1"/>
</dbReference>
<accession>A0A150GPH2</accession>
<reference evidence="8" key="1">
    <citation type="journal article" date="2016" name="Nat. Commun.">
        <title>The Gonium pectorale genome demonstrates co-option of cell cycle regulation during the evolution of multicellularity.</title>
        <authorList>
            <person name="Hanschen E.R."/>
            <person name="Marriage T.N."/>
            <person name="Ferris P.J."/>
            <person name="Hamaji T."/>
            <person name="Toyoda A."/>
            <person name="Fujiyama A."/>
            <person name="Neme R."/>
            <person name="Noguchi H."/>
            <person name="Minakuchi Y."/>
            <person name="Suzuki M."/>
            <person name="Kawai-Toyooka H."/>
            <person name="Smith D.R."/>
            <person name="Sparks H."/>
            <person name="Anderson J."/>
            <person name="Bakaric R."/>
            <person name="Luria V."/>
            <person name="Karger A."/>
            <person name="Kirschner M.W."/>
            <person name="Durand P.M."/>
            <person name="Michod R.E."/>
            <person name="Nozaki H."/>
            <person name="Olson B.J."/>
        </authorList>
    </citation>
    <scope>NUCLEOTIDE SEQUENCE [LARGE SCALE GENOMIC DNA]</scope>
    <source>
        <strain evidence="8">NIES-2863</strain>
    </source>
</reference>
<evidence type="ECO:0000256" key="2">
    <source>
        <dbReference type="ARBA" id="ARBA00022478"/>
    </source>
</evidence>
<evidence type="ECO:0000256" key="1">
    <source>
        <dbReference type="ARBA" id="ARBA00004123"/>
    </source>
</evidence>
<keyword evidence="8" id="KW-1185">Reference proteome</keyword>
<dbReference type="HAMAP" id="MF_00261">
    <property type="entry name" value="RNApol_arch_Rpo11"/>
    <property type="match status" value="1"/>
</dbReference>
<evidence type="ECO:0000256" key="4">
    <source>
        <dbReference type="ARBA" id="ARBA00023242"/>
    </source>
</evidence>
<evidence type="ECO:0000313" key="8">
    <source>
        <dbReference type="Proteomes" id="UP000075714"/>
    </source>
</evidence>